<feature type="domain" description="GS beta-grasp" evidence="4">
    <location>
        <begin position="85"/>
        <end position="180"/>
    </location>
</feature>
<sequence length="735" mass="82188">MAITRFKALELAQSRASAVVKIPTEKVSDFYGNMTFNDEVMRSLLSPEAYLKITTAINTGSKIDRDAADEVAAAMKSWAISKGATHYTHWFQPLTGTTAEKHDSFFDIDFGSGKAVEKFKGSALVQQEPDASSFPNGGIRSTFEARGYTGWDPSSPAFIMENAAGTATLCIPSVFVSYTGEALDYKTPLLKSIELIDKAATAVVKEYFNRDVTKVIPTVGIEQEYFLVDEALYNARPDLMMAGRTVFGHAPAKGQQLEDHYFGSIPTRVNAFMVDFEIEALKLGMPVRTRHNEVAPAQFEVAPTFEEANLACDHNALLMDLMSKVAVKHKLKVLFHEKPFAGINGSGKHNNWALGTDTGVNLLGPSSKPKENLRFLTFFVNVVKAVHDNADLLRASIASSGNEHRLGANEAPPAIVSVFLGSTMNNVLDDLENMKDIEEFQLEKGDNVYLKLGINKIPSLILDNTDRNRTSPFAFTGNKFEFRAVGSSANSAAPMTVLNTIVANQLILFRKEVDAILDKGVKKELAIMDVLKRYAKESKKIRFEGNGYSDEWVTEAEKRGLSNLKSTPEALAVYTRPESIELFTKYGIYSKEEMHARYEIELENYIKKIQIESRVLGDMAINHVVSTSLKYQTQLVENVKGQKEIGIDPQYYAPTVEMIKKISEYTSKIVLLQNEMTEARKEANNIENIEERAYLYGSKVKSYFEDIRYAVDKLELIIDDDEWPLPKYRELLMIK</sequence>
<evidence type="ECO:0000259" key="4">
    <source>
        <dbReference type="PROSITE" id="PS51986"/>
    </source>
</evidence>
<dbReference type="GO" id="GO:0006542">
    <property type="term" value="P:glutamine biosynthetic process"/>
    <property type="evidence" value="ECO:0007669"/>
    <property type="project" value="InterPro"/>
</dbReference>
<evidence type="ECO:0000256" key="1">
    <source>
        <dbReference type="PROSITE-ProRule" id="PRU01330"/>
    </source>
</evidence>
<dbReference type="Pfam" id="PF18318">
    <property type="entry name" value="Gln-synt_C-ter"/>
    <property type="match status" value="1"/>
</dbReference>
<evidence type="ECO:0000313" key="6">
    <source>
        <dbReference type="EMBL" id="RXK52340.1"/>
    </source>
</evidence>
<evidence type="ECO:0000256" key="3">
    <source>
        <dbReference type="SAM" id="Coils"/>
    </source>
</evidence>
<protein>
    <submittedName>
        <fullName evidence="6">Glutamine synthetase type III</fullName>
    </submittedName>
</protein>
<feature type="coiled-coil region" evidence="3">
    <location>
        <begin position="662"/>
        <end position="692"/>
    </location>
</feature>
<evidence type="ECO:0000259" key="5">
    <source>
        <dbReference type="PROSITE" id="PS51987"/>
    </source>
</evidence>
<organism evidence="6 7">
    <name type="scientific">Aquirufa rosea</name>
    <dbReference type="NCBI Taxonomy" id="2509241"/>
    <lineage>
        <taxon>Bacteria</taxon>
        <taxon>Pseudomonadati</taxon>
        <taxon>Bacteroidota</taxon>
        <taxon>Cytophagia</taxon>
        <taxon>Cytophagales</taxon>
        <taxon>Flectobacillaceae</taxon>
        <taxon>Aquirufa</taxon>
    </lineage>
</organism>
<dbReference type="SUPFAM" id="SSF55931">
    <property type="entry name" value="Glutamine synthetase/guanido kinase"/>
    <property type="match status" value="1"/>
</dbReference>
<dbReference type="InterPro" id="IPR040577">
    <property type="entry name" value="Gln-synt_C"/>
</dbReference>
<evidence type="ECO:0000313" key="7">
    <source>
        <dbReference type="Proteomes" id="UP000289455"/>
    </source>
</evidence>
<dbReference type="Pfam" id="PF12437">
    <property type="entry name" value="GSIII_N"/>
    <property type="match status" value="1"/>
</dbReference>
<dbReference type="OrthoDB" id="9807095at2"/>
<feature type="domain" description="GS catalytic" evidence="5">
    <location>
        <begin position="185"/>
        <end position="624"/>
    </location>
</feature>
<comment type="caution">
    <text evidence="6">The sequence shown here is derived from an EMBL/GenBank/DDBJ whole genome shotgun (WGS) entry which is preliminary data.</text>
</comment>
<reference evidence="6 7" key="1">
    <citation type="submission" date="2019-01" db="EMBL/GenBank/DDBJ databases">
        <title>Cytophagaceae bacterium strain CAR-16.</title>
        <authorList>
            <person name="Chen W.-M."/>
        </authorList>
    </citation>
    <scope>NUCLEOTIDE SEQUENCE [LARGE SCALE GENOMIC DNA]</scope>
    <source>
        <strain evidence="6 7">CAR-16</strain>
    </source>
</reference>
<dbReference type="PANTHER" id="PTHR42974">
    <property type="entry name" value="GLUTAMINE SYNTHETASE"/>
    <property type="match status" value="1"/>
</dbReference>
<dbReference type="InterPro" id="IPR014746">
    <property type="entry name" value="Gln_synth/guanido_kin_cat_dom"/>
</dbReference>
<proteinExistence type="inferred from homology"/>
<accession>A0A4Q1C288</accession>
<dbReference type="Gene3D" id="3.30.590.10">
    <property type="entry name" value="Glutamine synthetase/guanido kinase, catalytic domain"/>
    <property type="match status" value="1"/>
</dbReference>
<keyword evidence="7" id="KW-1185">Reference proteome</keyword>
<dbReference type="GO" id="GO:0004356">
    <property type="term" value="F:glutamine synthetase activity"/>
    <property type="evidence" value="ECO:0007669"/>
    <property type="project" value="InterPro"/>
</dbReference>
<dbReference type="PROSITE" id="PS51987">
    <property type="entry name" value="GS_CATALYTIC"/>
    <property type="match status" value="1"/>
</dbReference>
<dbReference type="InterPro" id="IPR008146">
    <property type="entry name" value="Gln_synth_cat_dom"/>
</dbReference>
<gene>
    <name evidence="6" type="ORF">ESB04_01435</name>
</gene>
<dbReference type="PANTHER" id="PTHR42974:SF1">
    <property type="entry name" value="TYPE-3 GLUTAMINE SYNTHETASE"/>
    <property type="match status" value="1"/>
</dbReference>
<dbReference type="Proteomes" id="UP000289455">
    <property type="component" value="Unassembled WGS sequence"/>
</dbReference>
<dbReference type="InterPro" id="IPR052725">
    <property type="entry name" value="GS_Type-3"/>
</dbReference>
<dbReference type="PROSITE" id="PS51986">
    <property type="entry name" value="GS_BETA_GRASP"/>
    <property type="match status" value="1"/>
</dbReference>
<keyword evidence="3" id="KW-0175">Coiled coil</keyword>
<dbReference type="RefSeq" id="WP_129025502.1">
    <property type="nucleotide sequence ID" value="NZ_SDHY01000001.1"/>
</dbReference>
<evidence type="ECO:0000256" key="2">
    <source>
        <dbReference type="RuleBase" id="RU000384"/>
    </source>
</evidence>
<dbReference type="EMBL" id="SDHY01000001">
    <property type="protein sequence ID" value="RXK52340.1"/>
    <property type="molecule type" value="Genomic_DNA"/>
</dbReference>
<dbReference type="SMART" id="SM01230">
    <property type="entry name" value="Gln-synt_C"/>
    <property type="match status" value="1"/>
</dbReference>
<dbReference type="InterPro" id="IPR022147">
    <property type="entry name" value="GSIII_N"/>
</dbReference>
<dbReference type="InterPro" id="IPR008147">
    <property type="entry name" value="Gln_synt_N"/>
</dbReference>
<name>A0A4Q1C288_9BACT</name>
<comment type="similarity">
    <text evidence="1 2">Belongs to the glutamine synthetase family.</text>
</comment>
<dbReference type="AlphaFoldDB" id="A0A4Q1C288"/>
<dbReference type="Gene3D" id="1.20.120.1560">
    <property type="match status" value="1"/>
</dbReference>
<dbReference type="Pfam" id="PF00120">
    <property type="entry name" value="Gln-synt_C"/>
    <property type="match status" value="1"/>
</dbReference>